<evidence type="ECO:0000313" key="1">
    <source>
        <dbReference type="EMBL" id="KYH28579.1"/>
    </source>
</evidence>
<dbReference type="NCBIfam" id="TIGR02856">
    <property type="entry name" value="spore_yqfC"/>
    <property type="match status" value="1"/>
</dbReference>
<dbReference type="RefSeq" id="WP_061858671.1">
    <property type="nucleotide sequence ID" value="NZ_LTBB01000009.1"/>
</dbReference>
<sequence>MKKKIYKTKETIAQKLGLPRDVILDIPQIMVTGNNEITIENHKGIIMFGEDEIKLNSNSGSISIKGKKLEILFIGGSTIVLGGKFKGISYEENGV</sequence>
<accession>A0A151ALR5</accession>
<reference evidence="1 2" key="1">
    <citation type="submission" date="2016-02" db="EMBL/GenBank/DDBJ databases">
        <title>Genome sequence of Clostridium colicanis DSM 13634.</title>
        <authorList>
            <person name="Poehlein A."/>
            <person name="Daniel R."/>
        </authorList>
    </citation>
    <scope>NUCLEOTIDE SEQUENCE [LARGE SCALE GENOMIC DNA]</scope>
    <source>
        <strain evidence="1 2">DSM 13634</strain>
    </source>
</reference>
<dbReference type="STRING" id="1121305.CLCOL_18400"/>
<name>A0A151ALR5_9CLOT</name>
<gene>
    <name evidence="1" type="ORF">CLCOL_18400</name>
</gene>
<dbReference type="Pfam" id="PF07873">
    <property type="entry name" value="YabP"/>
    <property type="match status" value="1"/>
</dbReference>
<dbReference type="InterPro" id="IPR022476">
    <property type="entry name" value="Spore_YabP/YqfC"/>
</dbReference>
<dbReference type="EMBL" id="LTBB01000009">
    <property type="protein sequence ID" value="KYH28579.1"/>
    <property type="molecule type" value="Genomic_DNA"/>
</dbReference>
<organism evidence="1 2">
    <name type="scientific">Clostridium colicanis DSM 13634</name>
    <dbReference type="NCBI Taxonomy" id="1121305"/>
    <lineage>
        <taxon>Bacteria</taxon>
        <taxon>Bacillati</taxon>
        <taxon>Bacillota</taxon>
        <taxon>Clostridia</taxon>
        <taxon>Eubacteriales</taxon>
        <taxon>Clostridiaceae</taxon>
        <taxon>Clostridium</taxon>
    </lineage>
</organism>
<evidence type="ECO:0000313" key="2">
    <source>
        <dbReference type="Proteomes" id="UP000075374"/>
    </source>
</evidence>
<proteinExistence type="predicted"/>
<dbReference type="InterPro" id="IPR022477">
    <property type="entry name" value="Spore_YqfC"/>
</dbReference>
<keyword evidence="2" id="KW-1185">Reference proteome</keyword>
<dbReference type="PATRIC" id="fig|1121305.3.peg.1842"/>
<dbReference type="AlphaFoldDB" id="A0A151ALR5"/>
<dbReference type="Proteomes" id="UP000075374">
    <property type="component" value="Unassembled WGS sequence"/>
</dbReference>
<protein>
    <submittedName>
        <fullName evidence="1">YabP family protein</fullName>
    </submittedName>
</protein>
<comment type="caution">
    <text evidence="1">The sequence shown here is derived from an EMBL/GenBank/DDBJ whole genome shotgun (WGS) entry which is preliminary data.</text>
</comment>